<name>A0A2W5MVE7_9BACT</name>
<keyword evidence="2" id="KW-0812">Transmembrane</keyword>
<dbReference type="PANTHER" id="PTHR37813">
    <property type="entry name" value="FELS-2 PROPHAGE PROTEIN"/>
    <property type="match status" value="1"/>
</dbReference>
<gene>
    <name evidence="4" type="ORF">DI551_08185</name>
</gene>
<accession>A0A2W5MVE7</accession>
<keyword evidence="2" id="KW-0472">Membrane</keyword>
<evidence type="ECO:0000256" key="2">
    <source>
        <dbReference type="SAM" id="Phobius"/>
    </source>
</evidence>
<feature type="region of interest" description="Disordered" evidence="1">
    <location>
        <begin position="411"/>
        <end position="432"/>
    </location>
</feature>
<dbReference type="Pfam" id="PF20155">
    <property type="entry name" value="TMP_3"/>
    <property type="match status" value="1"/>
</dbReference>
<evidence type="ECO:0000259" key="3">
    <source>
        <dbReference type="Pfam" id="PF20155"/>
    </source>
</evidence>
<proteinExistence type="predicted"/>
<keyword evidence="2" id="KW-1133">Transmembrane helix</keyword>
<feature type="compositionally biased region" description="Low complexity" evidence="1">
    <location>
        <begin position="411"/>
        <end position="421"/>
    </location>
</feature>
<dbReference type="Proteomes" id="UP000249417">
    <property type="component" value="Unassembled WGS sequence"/>
</dbReference>
<dbReference type="Gene3D" id="1.20.1170.10">
    <property type="match status" value="1"/>
</dbReference>
<dbReference type="EMBL" id="QFQB01000060">
    <property type="protein sequence ID" value="PZQ45156.1"/>
    <property type="molecule type" value="Genomic_DNA"/>
</dbReference>
<evidence type="ECO:0000256" key="1">
    <source>
        <dbReference type="SAM" id="MobiDB-lite"/>
    </source>
</evidence>
<feature type="domain" description="Tape measure protein N-terminal" evidence="3">
    <location>
        <begin position="74"/>
        <end position="251"/>
    </location>
</feature>
<sequence>MSDLRVKAFLDLVDGLTSPIKRITHNFTSGIRKMSEATTKFSRDVSALGRNVRDIGGNISMSFSAPIAAAGIMAVNTSARFEKMAASMKTVAGSQAAANAAMKELLGFATETPYELEEVVGAWIKLKALGLDPTIETMRAYGNVASAMGKSLNQFIEAVADAATGEFERLKEFGIKANQEKGRVTFTFQGMKTTVKNNSQEIKKYLEEIGEIKFAGAMDEQMNTLSGSFSNLQDSISTSMAQIGDDITRALNLKQFVTDISDDIKSLTQSFSQLSEPMKKFIVYGGLIAAVLGPALMAIGQVAIGIGSLVYAFGVIGPAFLTVLGFIKAFSLGLLTTPIGWFVLGIAAIAGGAYLIIKNWDRLTGFFENLWAGIKDIFEKNIKPLLTMMNPFTAMGRVVGTVFGGNSLMPSSAPSAPSGAPLMKNQISVGQR</sequence>
<organism evidence="4 5">
    <name type="scientific">Micavibrio aeruginosavorus</name>
    <dbReference type="NCBI Taxonomy" id="349221"/>
    <lineage>
        <taxon>Bacteria</taxon>
        <taxon>Pseudomonadati</taxon>
        <taxon>Bdellovibrionota</taxon>
        <taxon>Bdellovibrionia</taxon>
        <taxon>Bdellovibrionales</taxon>
        <taxon>Pseudobdellovibrionaceae</taxon>
        <taxon>Micavibrio</taxon>
    </lineage>
</organism>
<dbReference type="PANTHER" id="PTHR37813:SF1">
    <property type="entry name" value="FELS-2 PROPHAGE PROTEIN"/>
    <property type="match status" value="1"/>
</dbReference>
<dbReference type="AlphaFoldDB" id="A0A2W5MVE7"/>
<evidence type="ECO:0000313" key="5">
    <source>
        <dbReference type="Proteomes" id="UP000249417"/>
    </source>
</evidence>
<comment type="caution">
    <text evidence="4">The sequence shown here is derived from an EMBL/GenBank/DDBJ whole genome shotgun (WGS) entry which is preliminary data.</text>
</comment>
<feature type="transmembrane region" description="Helical" evidence="2">
    <location>
        <begin position="306"/>
        <end position="327"/>
    </location>
</feature>
<reference evidence="4 5" key="1">
    <citation type="submission" date="2017-08" db="EMBL/GenBank/DDBJ databases">
        <title>Infants hospitalized years apart are colonized by the same room-sourced microbial strains.</title>
        <authorList>
            <person name="Brooks B."/>
            <person name="Olm M.R."/>
            <person name="Firek B.A."/>
            <person name="Baker R."/>
            <person name="Thomas B.C."/>
            <person name="Morowitz M.J."/>
            <person name="Banfield J.F."/>
        </authorList>
    </citation>
    <scope>NUCLEOTIDE SEQUENCE [LARGE SCALE GENOMIC DNA]</scope>
    <source>
        <strain evidence="4">S2_005_002_R2_29</strain>
    </source>
</reference>
<feature type="transmembrane region" description="Helical" evidence="2">
    <location>
        <begin position="339"/>
        <end position="357"/>
    </location>
</feature>
<dbReference type="InterPro" id="IPR013491">
    <property type="entry name" value="Tape_meas_N"/>
</dbReference>
<evidence type="ECO:0000313" key="4">
    <source>
        <dbReference type="EMBL" id="PZQ45156.1"/>
    </source>
</evidence>
<feature type="non-terminal residue" evidence="4">
    <location>
        <position position="432"/>
    </location>
</feature>
<protein>
    <recommendedName>
        <fullName evidence="3">Tape measure protein N-terminal domain-containing protein</fullName>
    </recommendedName>
</protein>
<feature type="transmembrane region" description="Helical" evidence="2">
    <location>
        <begin position="281"/>
        <end position="299"/>
    </location>
</feature>